<proteinExistence type="predicted"/>
<evidence type="ECO:0008006" key="2">
    <source>
        <dbReference type="Google" id="ProtNLM"/>
    </source>
</evidence>
<dbReference type="EMBL" id="UINC01042287">
    <property type="protein sequence ID" value="SVB44708.1"/>
    <property type="molecule type" value="Genomic_DNA"/>
</dbReference>
<accession>A0A382E238</accession>
<feature type="non-terminal residue" evidence="1">
    <location>
        <position position="418"/>
    </location>
</feature>
<dbReference type="PROSITE" id="PS51257">
    <property type="entry name" value="PROKAR_LIPOPROTEIN"/>
    <property type="match status" value="1"/>
</dbReference>
<name>A0A382E238_9ZZZZ</name>
<dbReference type="AlphaFoldDB" id="A0A382E238"/>
<reference evidence="1" key="1">
    <citation type="submission" date="2018-05" db="EMBL/GenBank/DDBJ databases">
        <authorList>
            <person name="Lanie J.A."/>
            <person name="Ng W.-L."/>
            <person name="Kazmierczak K.M."/>
            <person name="Andrzejewski T.M."/>
            <person name="Davidsen T.M."/>
            <person name="Wayne K.J."/>
            <person name="Tettelin H."/>
            <person name="Glass J.I."/>
            <person name="Rusch D."/>
            <person name="Podicherti R."/>
            <person name="Tsui H.-C.T."/>
            <person name="Winkler M.E."/>
        </authorList>
    </citation>
    <scope>NUCLEOTIDE SEQUENCE</scope>
</reference>
<gene>
    <name evidence="1" type="ORF">METZ01_LOCUS197562</name>
</gene>
<protein>
    <recommendedName>
        <fullName evidence="2">RagB/SusD family nutrient uptake outer membrane protein</fullName>
    </recommendedName>
</protein>
<organism evidence="1">
    <name type="scientific">marine metagenome</name>
    <dbReference type="NCBI Taxonomy" id="408172"/>
    <lineage>
        <taxon>unclassified sequences</taxon>
        <taxon>metagenomes</taxon>
        <taxon>ecological metagenomes</taxon>
    </lineage>
</organism>
<evidence type="ECO:0000313" key="1">
    <source>
        <dbReference type="EMBL" id="SVB44708.1"/>
    </source>
</evidence>
<sequence length="418" mass="44638">MTRKKLYLRGLATALVTAVVVSACDFEVLNPGPVQDENLEFQASHEGMVYGAIKATQSGLGAYNLLGGALTHDVMASGHTGSAGVRPEEEVGRLTDEYDGRGSWGRLHRGRWIAEEAIRRFASNEEVTVGSYGLAATAHLWAGIASRTLGESACTAVFDGGPPLSKLDNFSDAAHGAIYHFNQAEAIGGASGLSDVVTAAKGLRAAANLFIGNNSAAATDAAAVPFAFEYNTMYSGFGSEYWYLPGHVQSLGFQSMSLWGTPMHPHFLDTGDSRVAWGYDNGTLEKGSLAAAVRAQTHPARPTFTAMIPMFYAMKAYAPRQPNMVDGIIRELRIFEPIRDDQYQLQYSLTSGREMALVQAEVKLAAGDLAGAMTLINSVRTSTPVYAANLATAMDLTLHIDEAPPTNVLPIYYTGTPG</sequence>